<proteinExistence type="predicted"/>
<name>A0A239HJ49_9RHOB</name>
<evidence type="ECO:0000313" key="2">
    <source>
        <dbReference type="Proteomes" id="UP000198440"/>
    </source>
</evidence>
<reference evidence="1 2" key="1">
    <citation type="submission" date="2017-06" db="EMBL/GenBank/DDBJ databases">
        <authorList>
            <person name="Kim H.J."/>
            <person name="Triplett B.A."/>
        </authorList>
    </citation>
    <scope>NUCLEOTIDE SEQUENCE [LARGE SCALE GENOMIC DNA]</scope>
    <source>
        <strain evidence="1 2">DSM 11445</strain>
    </source>
</reference>
<protein>
    <submittedName>
        <fullName evidence="1">Uncharacterized protein</fullName>
    </submittedName>
</protein>
<gene>
    <name evidence="1" type="ORF">SAMN04488078_103426</name>
</gene>
<evidence type="ECO:0000313" key="1">
    <source>
        <dbReference type="EMBL" id="SNS81151.1"/>
    </source>
</evidence>
<dbReference type="AlphaFoldDB" id="A0A239HJ49"/>
<sequence length="193" mass="21032">MALCNTAMPLAEADPLIRQIGWVSLDATGQDALLDATGTFHVASRVALGGPFDAEQERAVYDAQIADMREDLAKDGVMAYGFDDDAMLAVYNSDADGLPNTAFCALFIADEGQSDWYYRMIDAFPYVTHVHAWASSVSTDGQQPRPGLWVATLALIRKDGGSSAEWQQLTDMLGAEPKYRTLSRNGFRGELSK</sequence>
<organism evidence="1 2">
    <name type="scientific">Antarctobacter heliothermus</name>
    <dbReference type="NCBI Taxonomy" id="74033"/>
    <lineage>
        <taxon>Bacteria</taxon>
        <taxon>Pseudomonadati</taxon>
        <taxon>Pseudomonadota</taxon>
        <taxon>Alphaproteobacteria</taxon>
        <taxon>Rhodobacterales</taxon>
        <taxon>Roseobacteraceae</taxon>
        <taxon>Antarctobacter</taxon>
    </lineage>
</organism>
<dbReference type="Proteomes" id="UP000198440">
    <property type="component" value="Unassembled WGS sequence"/>
</dbReference>
<dbReference type="EMBL" id="FZON01000034">
    <property type="protein sequence ID" value="SNS81151.1"/>
    <property type="molecule type" value="Genomic_DNA"/>
</dbReference>
<accession>A0A239HJ49</accession>